<dbReference type="GO" id="GO:0008841">
    <property type="term" value="F:dihydrofolate synthase activity"/>
    <property type="evidence" value="ECO:0007669"/>
    <property type="project" value="UniProtKB-EC"/>
</dbReference>
<evidence type="ECO:0000256" key="6">
    <source>
        <dbReference type="ARBA" id="ARBA00022723"/>
    </source>
</evidence>
<dbReference type="GO" id="GO:0004326">
    <property type="term" value="F:tetrahydrofolylpolyglutamate synthase activity"/>
    <property type="evidence" value="ECO:0007669"/>
    <property type="project" value="InterPro"/>
</dbReference>
<comment type="similarity">
    <text evidence="2">Belongs to the folylpolyglutamate synthase family.</text>
</comment>
<reference evidence="11" key="2">
    <citation type="submission" date="2023-06" db="EMBL/GenBank/DDBJ databases">
        <authorList>
            <consortium name="Lawrence Berkeley National Laboratory"/>
            <person name="Haridas S."/>
            <person name="Hensen N."/>
            <person name="Bonometti L."/>
            <person name="Westerberg I."/>
            <person name="Brannstrom I.O."/>
            <person name="Guillou S."/>
            <person name="Cros-Aarteil S."/>
            <person name="Calhoun S."/>
            <person name="Kuo A."/>
            <person name="Mondo S."/>
            <person name="Pangilinan J."/>
            <person name="Riley R."/>
            <person name="Labutti K."/>
            <person name="Andreopoulos B."/>
            <person name="Lipzen A."/>
            <person name="Chen C."/>
            <person name="Yanf M."/>
            <person name="Daum C."/>
            <person name="Ng V."/>
            <person name="Clum A."/>
            <person name="Steindorff A."/>
            <person name="Ohm R."/>
            <person name="Martin F."/>
            <person name="Silar P."/>
            <person name="Natvig D."/>
            <person name="Lalanne C."/>
            <person name="Gautier V."/>
            <person name="Ament-Velasquez S.L."/>
            <person name="Kruys A."/>
            <person name="Hutchinson M.I."/>
            <person name="Powell A.J."/>
            <person name="Barry K."/>
            <person name="Miller A.N."/>
            <person name="Grigoriev I.V."/>
            <person name="Debuchy R."/>
            <person name="Gladieux P."/>
            <person name="Thoren M.H."/>
            <person name="Johannesson H."/>
        </authorList>
    </citation>
    <scope>NUCLEOTIDE SEQUENCE</scope>
    <source>
        <strain evidence="11">CBS 168.71</strain>
    </source>
</reference>
<dbReference type="GeneID" id="87844234"/>
<dbReference type="GO" id="GO:0005524">
    <property type="term" value="F:ATP binding"/>
    <property type="evidence" value="ECO:0007669"/>
    <property type="project" value="UniProtKB-KW"/>
</dbReference>
<dbReference type="GO" id="GO:0005829">
    <property type="term" value="C:cytosol"/>
    <property type="evidence" value="ECO:0007669"/>
    <property type="project" value="TreeGrafter"/>
</dbReference>
<gene>
    <name evidence="11" type="ORF">B0H64DRAFT_454857</name>
</gene>
<dbReference type="InterPro" id="IPR036615">
    <property type="entry name" value="Mur_ligase_C_dom_sf"/>
</dbReference>
<keyword evidence="7" id="KW-0547">Nucleotide-binding</keyword>
<dbReference type="RefSeq" id="XP_062662680.1">
    <property type="nucleotide sequence ID" value="XM_062807286.1"/>
</dbReference>
<dbReference type="PROSITE" id="PS01012">
    <property type="entry name" value="FOLYLPOLYGLU_SYNT_2"/>
    <property type="match status" value="1"/>
</dbReference>
<evidence type="ECO:0000256" key="3">
    <source>
        <dbReference type="ARBA" id="ARBA00013023"/>
    </source>
</evidence>
<keyword evidence="8" id="KW-0067">ATP-binding</keyword>
<keyword evidence="5 11" id="KW-0436">Ligase</keyword>
<dbReference type="GO" id="GO:0006730">
    <property type="term" value="P:one-carbon metabolic process"/>
    <property type="evidence" value="ECO:0007669"/>
    <property type="project" value="UniProtKB-KW"/>
</dbReference>
<dbReference type="InterPro" id="IPR001645">
    <property type="entry name" value="Folylpolyglutamate_synth"/>
</dbReference>
<organism evidence="11 12">
    <name type="scientific">Chaetomium fimeti</name>
    <dbReference type="NCBI Taxonomy" id="1854472"/>
    <lineage>
        <taxon>Eukaryota</taxon>
        <taxon>Fungi</taxon>
        <taxon>Dikarya</taxon>
        <taxon>Ascomycota</taxon>
        <taxon>Pezizomycotina</taxon>
        <taxon>Sordariomycetes</taxon>
        <taxon>Sordariomycetidae</taxon>
        <taxon>Sordariales</taxon>
        <taxon>Chaetomiaceae</taxon>
        <taxon>Chaetomium</taxon>
    </lineage>
</organism>
<evidence type="ECO:0000256" key="5">
    <source>
        <dbReference type="ARBA" id="ARBA00022598"/>
    </source>
</evidence>
<dbReference type="GO" id="GO:0046872">
    <property type="term" value="F:metal ion binding"/>
    <property type="evidence" value="ECO:0007669"/>
    <property type="project" value="UniProtKB-KW"/>
</dbReference>
<evidence type="ECO:0000313" key="11">
    <source>
        <dbReference type="EMBL" id="KAK3299166.1"/>
    </source>
</evidence>
<dbReference type="NCBIfam" id="TIGR01499">
    <property type="entry name" value="folC"/>
    <property type="match status" value="1"/>
</dbReference>
<keyword evidence="6" id="KW-0479">Metal-binding</keyword>
<dbReference type="InterPro" id="IPR018109">
    <property type="entry name" value="Folylpolyglutamate_synth_CS"/>
</dbReference>
<dbReference type="FunFam" id="3.90.190.20:FF:000010">
    <property type="entry name" value="Dihydrofolate synthetase"/>
    <property type="match status" value="1"/>
</dbReference>
<dbReference type="SUPFAM" id="SSF53244">
    <property type="entry name" value="MurD-like peptide ligases, peptide-binding domain"/>
    <property type="match status" value="1"/>
</dbReference>
<dbReference type="EMBL" id="JAUEPN010000002">
    <property type="protein sequence ID" value="KAK3299166.1"/>
    <property type="molecule type" value="Genomic_DNA"/>
</dbReference>
<keyword evidence="4" id="KW-0554">One-carbon metabolism</keyword>
<dbReference type="GO" id="GO:0005739">
    <property type="term" value="C:mitochondrion"/>
    <property type="evidence" value="ECO:0007669"/>
    <property type="project" value="TreeGrafter"/>
</dbReference>
<evidence type="ECO:0000256" key="9">
    <source>
        <dbReference type="ARBA" id="ARBA00022842"/>
    </source>
</evidence>
<evidence type="ECO:0000256" key="10">
    <source>
        <dbReference type="SAM" id="MobiDB-lite"/>
    </source>
</evidence>
<sequence length="683" mass="74015">MIDLGLARVGRLVQHTPQTWKAIHVAGTNGKGSICAYLSAMLAASGLSHARFTSPHLIDRWDCIAINGKPISEAVFRDAEDVIKQRDREDRIGATEFELLTATAFEIFHRQKVDYGVVEVGLGGKLDATNVLKQKAVSVITKIGLDHQSFLGNTIEEIALQKSGIIRPGVPCVVDGSNQPSVLKVIEEHAREVGAELHFPSVTSVTEAVATEKFEPHQIQNLACAHLAFRLACPEQDRPLADFLPSIKQTQWPGRLQRLDISNITGHQREVLLDGAHNPQSAEVLARYVERHLRSEGEPVTWVLSATQGKDMDGILGLLLQPGDQVAAVRFGPVDGMPWVKPADPAGILQAASRHGTQGATTHNAGDDVKGALIWASQAAGSRPIVVAGSLYLAFNTLIHAMHPHNKLSLQAHPAMSPSHLIIVCGHAIWQGGPKIGWDEAEWLISSFQKGETPTFIEHIKAGLKLLSQDQDAALVFSGGATRPETSLSEAASYHNLALANRYFDLLPMDDDDDDDGTTASRIMLDEQALDSYHNILFSLVAFWRRHAAWPARLTIVSHAFKRARLVDGHCAAIGFPLDRVAFVGINAPGMDAVGLDEAGGGAREKKEAWSGVQLALGQWEADPHGVGEELLGKRVKRNCWGVSQKLFLSKEEEERSGVDISEIQGGSGGLLPGGRRPWAEIS</sequence>
<evidence type="ECO:0000313" key="12">
    <source>
        <dbReference type="Proteomes" id="UP001278766"/>
    </source>
</evidence>
<name>A0AAE0HNZ7_9PEZI</name>
<dbReference type="InterPro" id="IPR036565">
    <property type="entry name" value="Mur-like_cat_sf"/>
</dbReference>
<dbReference type="PANTHER" id="PTHR11136:SF0">
    <property type="entry name" value="DIHYDROFOLATE SYNTHETASE-RELATED"/>
    <property type="match status" value="1"/>
</dbReference>
<protein>
    <recommendedName>
        <fullName evidence="3">dihydrofolate synthase</fullName>
        <ecNumber evidence="3">6.3.2.12</ecNumber>
    </recommendedName>
</protein>
<keyword evidence="9" id="KW-0460">Magnesium</keyword>
<evidence type="ECO:0000256" key="4">
    <source>
        <dbReference type="ARBA" id="ARBA00022563"/>
    </source>
</evidence>
<dbReference type="PANTHER" id="PTHR11136">
    <property type="entry name" value="FOLYLPOLYGLUTAMATE SYNTHASE-RELATED"/>
    <property type="match status" value="1"/>
</dbReference>
<dbReference type="Gene3D" id="3.90.190.20">
    <property type="entry name" value="Mur ligase, C-terminal domain"/>
    <property type="match status" value="1"/>
</dbReference>
<evidence type="ECO:0000256" key="2">
    <source>
        <dbReference type="ARBA" id="ARBA00008276"/>
    </source>
</evidence>
<evidence type="ECO:0000256" key="8">
    <source>
        <dbReference type="ARBA" id="ARBA00022840"/>
    </source>
</evidence>
<dbReference type="SUPFAM" id="SSF53623">
    <property type="entry name" value="MurD-like peptide ligases, catalytic domain"/>
    <property type="match status" value="1"/>
</dbReference>
<dbReference type="Gene3D" id="3.40.1190.10">
    <property type="entry name" value="Mur-like, catalytic domain"/>
    <property type="match status" value="1"/>
</dbReference>
<dbReference type="EC" id="6.3.2.12" evidence="3"/>
<feature type="region of interest" description="Disordered" evidence="10">
    <location>
        <begin position="652"/>
        <end position="683"/>
    </location>
</feature>
<proteinExistence type="inferred from homology"/>
<dbReference type="InterPro" id="IPR003848">
    <property type="entry name" value="DUF218"/>
</dbReference>
<dbReference type="AlphaFoldDB" id="A0AAE0HNZ7"/>
<dbReference type="FunFam" id="3.40.1190.10:FF:000010">
    <property type="entry name" value="Dihydrofolate synthetase"/>
    <property type="match status" value="1"/>
</dbReference>
<comment type="caution">
    <text evidence="11">The sequence shown here is derived from an EMBL/GenBank/DDBJ whole genome shotgun (WGS) entry which is preliminary data.</text>
</comment>
<reference evidence="11" key="1">
    <citation type="journal article" date="2023" name="Mol. Phylogenet. Evol.">
        <title>Genome-scale phylogeny and comparative genomics of the fungal order Sordariales.</title>
        <authorList>
            <person name="Hensen N."/>
            <person name="Bonometti L."/>
            <person name="Westerberg I."/>
            <person name="Brannstrom I.O."/>
            <person name="Guillou S."/>
            <person name="Cros-Aarteil S."/>
            <person name="Calhoun S."/>
            <person name="Haridas S."/>
            <person name="Kuo A."/>
            <person name="Mondo S."/>
            <person name="Pangilinan J."/>
            <person name="Riley R."/>
            <person name="LaButti K."/>
            <person name="Andreopoulos B."/>
            <person name="Lipzen A."/>
            <person name="Chen C."/>
            <person name="Yan M."/>
            <person name="Daum C."/>
            <person name="Ng V."/>
            <person name="Clum A."/>
            <person name="Steindorff A."/>
            <person name="Ohm R.A."/>
            <person name="Martin F."/>
            <person name="Silar P."/>
            <person name="Natvig D.O."/>
            <person name="Lalanne C."/>
            <person name="Gautier V."/>
            <person name="Ament-Velasquez S.L."/>
            <person name="Kruys A."/>
            <person name="Hutchinson M.I."/>
            <person name="Powell A.J."/>
            <person name="Barry K."/>
            <person name="Miller A.N."/>
            <person name="Grigoriev I.V."/>
            <person name="Debuchy R."/>
            <person name="Gladieux P."/>
            <person name="Hiltunen Thoren M."/>
            <person name="Johannesson H."/>
        </authorList>
    </citation>
    <scope>NUCLEOTIDE SEQUENCE</scope>
    <source>
        <strain evidence="11">CBS 168.71</strain>
    </source>
</reference>
<keyword evidence="12" id="KW-1185">Reference proteome</keyword>
<comment type="pathway">
    <text evidence="1">Cofactor biosynthesis; tetrahydrofolylpolyglutamate biosynthesis.</text>
</comment>
<evidence type="ECO:0000256" key="1">
    <source>
        <dbReference type="ARBA" id="ARBA00005150"/>
    </source>
</evidence>
<evidence type="ECO:0000256" key="7">
    <source>
        <dbReference type="ARBA" id="ARBA00022741"/>
    </source>
</evidence>
<dbReference type="CDD" id="cd06259">
    <property type="entry name" value="YdcF-like"/>
    <property type="match status" value="1"/>
</dbReference>
<dbReference type="Proteomes" id="UP001278766">
    <property type="component" value="Unassembled WGS sequence"/>
</dbReference>
<accession>A0AAE0HNZ7</accession>